<dbReference type="Pfam" id="PF01479">
    <property type="entry name" value="S4"/>
    <property type="match status" value="1"/>
</dbReference>
<name>A0ABS4WVT4_9MICO</name>
<feature type="domain" description="RNA-binding S4" evidence="12">
    <location>
        <begin position="391"/>
        <end position="431"/>
    </location>
</feature>
<dbReference type="SUPFAM" id="SSF55174">
    <property type="entry name" value="Alpha-L RNA-binding motif"/>
    <property type="match status" value="1"/>
</dbReference>
<evidence type="ECO:0000256" key="3">
    <source>
        <dbReference type="ARBA" id="ARBA00022741"/>
    </source>
</evidence>
<comment type="similarity">
    <text evidence="10">Belongs to the class-I aminoacyl-tRNA synthetase family.</text>
</comment>
<organism evidence="13 14">
    <name type="scientific">Brachybacterium sacelli</name>
    <dbReference type="NCBI Taxonomy" id="173364"/>
    <lineage>
        <taxon>Bacteria</taxon>
        <taxon>Bacillati</taxon>
        <taxon>Actinomycetota</taxon>
        <taxon>Actinomycetes</taxon>
        <taxon>Micrococcales</taxon>
        <taxon>Dermabacteraceae</taxon>
        <taxon>Brachybacterium</taxon>
    </lineage>
</organism>
<dbReference type="GO" id="GO:0004831">
    <property type="term" value="F:tyrosine-tRNA ligase activity"/>
    <property type="evidence" value="ECO:0007669"/>
    <property type="project" value="UniProtKB-EC"/>
</dbReference>
<dbReference type="EMBL" id="JAGIOD010000001">
    <property type="protein sequence ID" value="MBP2380310.1"/>
    <property type="molecule type" value="Genomic_DNA"/>
</dbReference>
<protein>
    <recommendedName>
        <fullName evidence="1 8">Tyrosine--tRNA ligase</fullName>
        <ecNumber evidence="1 8">6.1.1.1</ecNumber>
    </recommendedName>
</protein>
<reference evidence="13 14" key="1">
    <citation type="submission" date="2021-03" db="EMBL/GenBank/DDBJ databases">
        <title>Sequencing the genomes of 1000 actinobacteria strains.</title>
        <authorList>
            <person name="Klenk H.-P."/>
        </authorList>
    </citation>
    <scope>NUCLEOTIDE SEQUENCE [LARGE SCALE GENOMIC DNA]</scope>
    <source>
        <strain evidence="13 14">DSM 14566</strain>
    </source>
</reference>
<evidence type="ECO:0000259" key="12">
    <source>
        <dbReference type="Pfam" id="PF01479"/>
    </source>
</evidence>
<sequence length="447" mass="48706">MTTPDTHRAPRPALSDPAGHRSPPRIAVESSESAKSPGSPGSPDSPDSPDSPEAILARLERTTDQIIGREDLVNRLREGRPLRIKFGVDLTAPDLHLGHAVNLWMMRTLQDLGHVVIFLLGDTTSRIGDPTGRSTTRPVLTPQQIHDNAESFLEQVTRVLRSDAGLLEIRRNSEWFDEMGVPGLLQELSLVTHAHLISRDMFRARIGAGTEIAMHELIYPVLQGFDSVALGSDLTIVGTDQLFNESMGRELQVKHGQIPQTVISSTVTPGLDGGPKQSKSRGNYVGLCASPGEKFGRLMTLRDELVGTWAQVYTDLPMDQVSRLGELALAGGSAARDAKLDLAEAVVRRHDGAAAARHGREEFLRVFSAREQPSDMAPLPLGTGPITALDLVATARPELSRSAARRLLTGGGVHLDGMRLEDPERRLELGDGHILRAGRRRWFRTEG</sequence>
<keyword evidence="4 10" id="KW-0067">ATP-binding</keyword>
<evidence type="ECO:0000256" key="4">
    <source>
        <dbReference type="ARBA" id="ARBA00022840"/>
    </source>
</evidence>
<evidence type="ECO:0000256" key="8">
    <source>
        <dbReference type="NCBIfam" id="TIGR00234"/>
    </source>
</evidence>
<accession>A0ABS4WVT4</accession>
<keyword evidence="5 10" id="KW-0648">Protein biosynthesis</keyword>
<dbReference type="Proteomes" id="UP001519290">
    <property type="component" value="Unassembled WGS sequence"/>
</dbReference>
<dbReference type="Gene3D" id="3.40.50.620">
    <property type="entry name" value="HUPs"/>
    <property type="match status" value="1"/>
</dbReference>
<dbReference type="CDD" id="cd00165">
    <property type="entry name" value="S4"/>
    <property type="match status" value="1"/>
</dbReference>
<comment type="caution">
    <text evidence="13">The sequence shown here is derived from an EMBL/GenBank/DDBJ whole genome shotgun (WGS) entry which is preliminary data.</text>
</comment>
<evidence type="ECO:0000256" key="10">
    <source>
        <dbReference type="RuleBase" id="RU363036"/>
    </source>
</evidence>
<dbReference type="PANTHER" id="PTHR11766">
    <property type="entry name" value="TYROSYL-TRNA SYNTHETASE"/>
    <property type="match status" value="1"/>
</dbReference>
<evidence type="ECO:0000256" key="11">
    <source>
        <dbReference type="SAM" id="MobiDB-lite"/>
    </source>
</evidence>
<keyword evidence="2 10" id="KW-0436">Ligase</keyword>
<dbReference type="InterPro" id="IPR002307">
    <property type="entry name" value="Tyr-tRNA-ligase"/>
</dbReference>
<evidence type="ECO:0000313" key="14">
    <source>
        <dbReference type="Proteomes" id="UP001519290"/>
    </source>
</evidence>
<feature type="compositionally biased region" description="Low complexity" evidence="11">
    <location>
        <begin position="29"/>
        <end position="45"/>
    </location>
</feature>
<dbReference type="Gene3D" id="3.10.290.10">
    <property type="entry name" value="RNA-binding S4 domain"/>
    <property type="match status" value="1"/>
</dbReference>
<keyword evidence="14" id="KW-1185">Reference proteome</keyword>
<gene>
    <name evidence="13" type="ORF">JOF43_000267</name>
</gene>
<dbReference type="PANTHER" id="PTHR11766:SF1">
    <property type="entry name" value="TYROSINE--TRNA LIGASE"/>
    <property type="match status" value="1"/>
</dbReference>
<dbReference type="InterPro" id="IPR014729">
    <property type="entry name" value="Rossmann-like_a/b/a_fold"/>
</dbReference>
<evidence type="ECO:0000256" key="1">
    <source>
        <dbReference type="ARBA" id="ARBA00013160"/>
    </source>
</evidence>
<keyword evidence="3 10" id="KW-0547">Nucleotide-binding</keyword>
<proteinExistence type="inferred from homology"/>
<dbReference type="PROSITE" id="PS50889">
    <property type="entry name" value="S4"/>
    <property type="match status" value="1"/>
</dbReference>
<dbReference type="InterPro" id="IPR002942">
    <property type="entry name" value="S4_RNA-bd"/>
</dbReference>
<dbReference type="InterPro" id="IPR036986">
    <property type="entry name" value="S4_RNA-bd_sf"/>
</dbReference>
<comment type="catalytic activity">
    <reaction evidence="7">
        <text>tRNA(Tyr) + L-tyrosine + ATP = L-tyrosyl-tRNA(Tyr) + AMP + diphosphate + H(+)</text>
        <dbReference type="Rhea" id="RHEA:10220"/>
        <dbReference type="Rhea" id="RHEA-COMP:9706"/>
        <dbReference type="Rhea" id="RHEA-COMP:9707"/>
        <dbReference type="ChEBI" id="CHEBI:15378"/>
        <dbReference type="ChEBI" id="CHEBI:30616"/>
        <dbReference type="ChEBI" id="CHEBI:33019"/>
        <dbReference type="ChEBI" id="CHEBI:58315"/>
        <dbReference type="ChEBI" id="CHEBI:78442"/>
        <dbReference type="ChEBI" id="CHEBI:78536"/>
        <dbReference type="ChEBI" id="CHEBI:456215"/>
        <dbReference type="EC" id="6.1.1.1"/>
    </reaction>
</comment>
<evidence type="ECO:0000256" key="7">
    <source>
        <dbReference type="ARBA" id="ARBA00048248"/>
    </source>
</evidence>
<evidence type="ECO:0000256" key="6">
    <source>
        <dbReference type="ARBA" id="ARBA00023146"/>
    </source>
</evidence>
<keyword evidence="9" id="KW-0694">RNA-binding</keyword>
<dbReference type="PRINTS" id="PR01040">
    <property type="entry name" value="TRNASYNTHTYR"/>
</dbReference>
<evidence type="ECO:0000256" key="2">
    <source>
        <dbReference type="ARBA" id="ARBA00022598"/>
    </source>
</evidence>
<keyword evidence="6 10" id="KW-0030">Aminoacyl-tRNA synthetase</keyword>
<dbReference type="Pfam" id="PF00579">
    <property type="entry name" value="tRNA-synt_1b"/>
    <property type="match status" value="1"/>
</dbReference>
<dbReference type="InterPro" id="IPR024088">
    <property type="entry name" value="Tyr-tRNA-ligase_bac-type"/>
</dbReference>
<evidence type="ECO:0000313" key="13">
    <source>
        <dbReference type="EMBL" id="MBP2380310.1"/>
    </source>
</evidence>
<dbReference type="RefSeq" id="WP_209898068.1">
    <property type="nucleotide sequence ID" value="NZ_BAAAJW010000006.1"/>
</dbReference>
<dbReference type="SUPFAM" id="SSF52374">
    <property type="entry name" value="Nucleotidylyl transferase"/>
    <property type="match status" value="1"/>
</dbReference>
<dbReference type="EC" id="6.1.1.1" evidence="1 8"/>
<dbReference type="Gene3D" id="1.10.240.10">
    <property type="entry name" value="Tyrosyl-Transfer RNA Synthetase"/>
    <property type="match status" value="1"/>
</dbReference>
<evidence type="ECO:0000256" key="5">
    <source>
        <dbReference type="ARBA" id="ARBA00022917"/>
    </source>
</evidence>
<dbReference type="NCBIfam" id="TIGR00234">
    <property type="entry name" value="tyrS"/>
    <property type="match status" value="1"/>
</dbReference>
<evidence type="ECO:0000256" key="9">
    <source>
        <dbReference type="PROSITE-ProRule" id="PRU00182"/>
    </source>
</evidence>
<dbReference type="InterPro" id="IPR002305">
    <property type="entry name" value="aa-tRNA-synth_Ic"/>
</dbReference>
<feature type="region of interest" description="Disordered" evidence="11">
    <location>
        <begin position="1"/>
        <end position="52"/>
    </location>
</feature>